<dbReference type="SUPFAM" id="SSF51182">
    <property type="entry name" value="RmlC-like cupins"/>
    <property type="match status" value="1"/>
</dbReference>
<organism evidence="1 2">
    <name type="scientific">Nguyenibacter vanlangensis</name>
    <dbReference type="NCBI Taxonomy" id="1216886"/>
    <lineage>
        <taxon>Bacteria</taxon>
        <taxon>Pseudomonadati</taxon>
        <taxon>Pseudomonadota</taxon>
        <taxon>Alphaproteobacteria</taxon>
        <taxon>Acetobacterales</taxon>
        <taxon>Acetobacteraceae</taxon>
        <taxon>Nguyenibacter</taxon>
    </lineage>
</organism>
<keyword evidence="2" id="KW-1185">Reference proteome</keyword>
<accession>A0ABZ3DBD3</accession>
<dbReference type="Proteomes" id="UP001449795">
    <property type="component" value="Chromosome"/>
</dbReference>
<reference evidence="1 2" key="1">
    <citation type="submission" date="2024-04" db="EMBL/GenBank/DDBJ databases">
        <title>Complete genome sequence of Nguyenibacter vanlangesis HBCM-1154, a strain capable of nitrogen fixation, IAA production, and phosphorus solubilization isolated from sugarcane soil.</title>
        <authorList>
            <person name="MY HANH P."/>
        </authorList>
    </citation>
    <scope>NUCLEOTIDE SEQUENCE [LARGE SCALE GENOMIC DNA]</scope>
    <source>
        <strain evidence="1 2">HBCM 1154</strain>
    </source>
</reference>
<evidence type="ECO:0000313" key="2">
    <source>
        <dbReference type="Proteomes" id="UP001449795"/>
    </source>
</evidence>
<dbReference type="InterPro" id="IPR011051">
    <property type="entry name" value="RmlC_Cupin_sf"/>
</dbReference>
<name>A0ABZ3DBD3_9PROT</name>
<sequence length="160" mass="17791">MMPAMMPADATASDAAPQGVYWHNWTDSKGVSHLTRCHFHRYILKSMSKPAGPQWQDRLPPGRTTIISTVQPAHWDGTWHPDPTVQWIIPLRGTWFVEAMDGTRVVMGPGDLSLGEDQMSRRDARGHIGHNAGNVGDGPVTLMVIQTDQAPTIDRPCRFQ</sequence>
<evidence type="ECO:0000313" key="1">
    <source>
        <dbReference type="EMBL" id="XAE45128.1"/>
    </source>
</evidence>
<proteinExistence type="predicted"/>
<gene>
    <name evidence="1" type="ORF">AAC691_18805</name>
</gene>
<dbReference type="EMBL" id="CP152276">
    <property type="protein sequence ID" value="XAE45128.1"/>
    <property type="molecule type" value="Genomic_DNA"/>
</dbReference>
<protein>
    <submittedName>
        <fullName evidence="1">Cupin domain-containing protein</fullName>
    </submittedName>
</protein>
<dbReference type="CDD" id="cd07009">
    <property type="entry name" value="cupin_BLL0285-like"/>
    <property type="match status" value="1"/>
</dbReference>